<proteinExistence type="predicted"/>
<feature type="transmembrane region" description="Helical" evidence="1">
    <location>
        <begin position="7"/>
        <end position="24"/>
    </location>
</feature>
<dbReference type="Proteomes" id="UP000261480">
    <property type="component" value="Unplaced"/>
</dbReference>
<keyword evidence="1" id="KW-1133">Transmembrane helix</keyword>
<keyword evidence="3" id="KW-1185">Reference proteome</keyword>
<organism evidence="2 3">
    <name type="scientific">Poecilia mexicana</name>
    <dbReference type="NCBI Taxonomy" id="48701"/>
    <lineage>
        <taxon>Eukaryota</taxon>
        <taxon>Metazoa</taxon>
        <taxon>Chordata</taxon>
        <taxon>Craniata</taxon>
        <taxon>Vertebrata</taxon>
        <taxon>Euteleostomi</taxon>
        <taxon>Actinopterygii</taxon>
        <taxon>Neopterygii</taxon>
        <taxon>Teleostei</taxon>
        <taxon>Neoteleostei</taxon>
        <taxon>Acanthomorphata</taxon>
        <taxon>Ovalentaria</taxon>
        <taxon>Atherinomorphae</taxon>
        <taxon>Cyprinodontiformes</taxon>
        <taxon>Poeciliidae</taxon>
        <taxon>Poeciliinae</taxon>
        <taxon>Poecilia</taxon>
    </lineage>
</organism>
<evidence type="ECO:0000313" key="3">
    <source>
        <dbReference type="Proteomes" id="UP000261480"/>
    </source>
</evidence>
<sequence>MVSVLCGFNFCFIYYFWLFCFGYFKYLPVPLFTKIRVGSALFFCLKLVRFQSILKLRYRYRKWCIANFSCYFCVKQQ</sequence>
<dbReference type="AlphaFoldDB" id="A0A3B3X2Z9"/>
<feature type="transmembrane region" description="Helical" evidence="1">
    <location>
        <begin position="30"/>
        <end position="48"/>
    </location>
</feature>
<protein>
    <submittedName>
        <fullName evidence="2">Uncharacterized protein</fullName>
    </submittedName>
</protein>
<evidence type="ECO:0000313" key="2">
    <source>
        <dbReference type="Ensembl" id="ENSPMEP00000009416.1"/>
    </source>
</evidence>
<evidence type="ECO:0000256" key="1">
    <source>
        <dbReference type="SAM" id="Phobius"/>
    </source>
</evidence>
<keyword evidence="1" id="KW-0472">Membrane</keyword>
<reference evidence="2" key="2">
    <citation type="submission" date="2025-09" db="UniProtKB">
        <authorList>
            <consortium name="Ensembl"/>
        </authorList>
    </citation>
    <scope>IDENTIFICATION</scope>
</reference>
<name>A0A3B3X2Z9_9TELE</name>
<keyword evidence="1" id="KW-0812">Transmembrane</keyword>
<reference evidence="2" key="1">
    <citation type="submission" date="2025-08" db="UniProtKB">
        <authorList>
            <consortium name="Ensembl"/>
        </authorList>
    </citation>
    <scope>IDENTIFICATION</scope>
</reference>
<accession>A0A3B3X2Z9</accession>
<dbReference type="Ensembl" id="ENSPMET00000000828.1">
    <property type="protein sequence ID" value="ENSPMEP00000009416.1"/>
    <property type="gene ID" value="ENSPMEG00000011262.1"/>
</dbReference>